<proteinExistence type="predicted"/>
<reference evidence="1 2" key="1">
    <citation type="submission" date="2016-11" db="EMBL/GenBank/DDBJ databases">
        <title>The macronuclear genome of Stentor coeruleus: a giant cell with tiny introns.</title>
        <authorList>
            <person name="Slabodnick M."/>
            <person name="Ruby J.G."/>
            <person name="Reiff S.B."/>
            <person name="Swart E.C."/>
            <person name="Gosai S."/>
            <person name="Prabakaran S."/>
            <person name="Witkowska E."/>
            <person name="Larue G.E."/>
            <person name="Fisher S."/>
            <person name="Freeman R.M."/>
            <person name="Gunawardena J."/>
            <person name="Chu W."/>
            <person name="Stover N.A."/>
            <person name="Gregory B.D."/>
            <person name="Nowacki M."/>
            <person name="Derisi J."/>
            <person name="Roy S.W."/>
            <person name="Marshall W.F."/>
            <person name="Sood P."/>
        </authorList>
    </citation>
    <scope>NUCLEOTIDE SEQUENCE [LARGE SCALE GENOMIC DNA]</scope>
    <source>
        <strain evidence="1">WM001</strain>
    </source>
</reference>
<keyword evidence="2" id="KW-1185">Reference proteome</keyword>
<protein>
    <submittedName>
        <fullName evidence="1">Uncharacterized protein</fullName>
    </submittedName>
</protein>
<name>A0A1R2CZR0_9CILI</name>
<evidence type="ECO:0000313" key="1">
    <source>
        <dbReference type="EMBL" id="OMJ94460.1"/>
    </source>
</evidence>
<accession>A0A1R2CZR0</accession>
<dbReference type="Proteomes" id="UP000187209">
    <property type="component" value="Unassembled WGS sequence"/>
</dbReference>
<evidence type="ECO:0000313" key="2">
    <source>
        <dbReference type="Proteomes" id="UP000187209"/>
    </source>
</evidence>
<sequence length="248" mass="29531">MSKRIFSPLKKKGPWNAESFSIKLLEKEIELEKTFRVDIIQDLITMYSHAIEHYNEQNDPKYYDYQDRLHNLLLKPEVSTVLNSSKKTNLYNFSKHRSITNSQLAKSQIIESFRSPIKCKILESAEKAMKKEEILQNVSRQEHSLEDRVNIRRSRKNLSFCDESMKNSYYIDDKDQVVEVMESYYSKKAKEIEETTLKYLLQMESATPKHKARFVEDMKKDIIKISHKYDQLRVQGLQKFKDSYRKPN</sequence>
<dbReference type="AlphaFoldDB" id="A0A1R2CZR0"/>
<comment type="caution">
    <text evidence="1">The sequence shown here is derived from an EMBL/GenBank/DDBJ whole genome shotgun (WGS) entry which is preliminary data.</text>
</comment>
<organism evidence="1 2">
    <name type="scientific">Stentor coeruleus</name>
    <dbReference type="NCBI Taxonomy" id="5963"/>
    <lineage>
        <taxon>Eukaryota</taxon>
        <taxon>Sar</taxon>
        <taxon>Alveolata</taxon>
        <taxon>Ciliophora</taxon>
        <taxon>Postciliodesmatophora</taxon>
        <taxon>Heterotrichea</taxon>
        <taxon>Heterotrichida</taxon>
        <taxon>Stentoridae</taxon>
        <taxon>Stentor</taxon>
    </lineage>
</organism>
<dbReference type="EMBL" id="MPUH01000026">
    <property type="protein sequence ID" value="OMJ94460.1"/>
    <property type="molecule type" value="Genomic_DNA"/>
</dbReference>
<gene>
    <name evidence="1" type="ORF">SteCoe_2364</name>
</gene>